<reference evidence="2 3" key="1">
    <citation type="submission" date="2018-10" db="EMBL/GenBank/DDBJ databases">
        <title>Phylogenomics of Brevibacillus.</title>
        <authorList>
            <person name="Dunlap C."/>
        </authorList>
    </citation>
    <scope>NUCLEOTIDE SEQUENCE [LARGE SCALE GENOMIC DNA]</scope>
    <source>
        <strain evidence="2 3">JCM 15716</strain>
    </source>
</reference>
<organism evidence="2 3">
    <name type="scientific">Brevibacillus fluminis</name>
    <dbReference type="NCBI Taxonomy" id="511487"/>
    <lineage>
        <taxon>Bacteria</taxon>
        <taxon>Bacillati</taxon>
        <taxon>Bacillota</taxon>
        <taxon>Bacilli</taxon>
        <taxon>Bacillales</taxon>
        <taxon>Paenibacillaceae</taxon>
        <taxon>Brevibacillus</taxon>
    </lineage>
</organism>
<gene>
    <name evidence="2" type="ORF">EDM56_20245</name>
</gene>
<proteinExistence type="predicted"/>
<comment type="caution">
    <text evidence="2">The sequence shown here is derived from an EMBL/GenBank/DDBJ whole genome shotgun (WGS) entry which is preliminary data.</text>
</comment>
<dbReference type="Proteomes" id="UP000271031">
    <property type="component" value="Unassembled WGS sequence"/>
</dbReference>
<feature type="compositionally biased region" description="Basic and acidic residues" evidence="1">
    <location>
        <begin position="1"/>
        <end position="12"/>
    </location>
</feature>
<dbReference type="AlphaFoldDB" id="A0A3M8D915"/>
<evidence type="ECO:0000313" key="3">
    <source>
        <dbReference type="Proteomes" id="UP000271031"/>
    </source>
</evidence>
<dbReference type="EMBL" id="RHHQ01000017">
    <property type="protein sequence ID" value="RNB84448.1"/>
    <property type="molecule type" value="Genomic_DNA"/>
</dbReference>
<accession>A0A3M8D915</accession>
<protein>
    <submittedName>
        <fullName evidence="2">Uncharacterized protein</fullName>
    </submittedName>
</protein>
<evidence type="ECO:0000313" key="2">
    <source>
        <dbReference type="EMBL" id="RNB84448.1"/>
    </source>
</evidence>
<feature type="region of interest" description="Disordered" evidence="1">
    <location>
        <begin position="1"/>
        <end position="37"/>
    </location>
</feature>
<name>A0A3M8D915_9BACL</name>
<sequence>MGSFERKFRASGDDAQWGRGERRERKNGNRAPKPHAARREYLSGVDVARKAFPFLRSRLVGIVKAWAPLSFKTPVTAILHNDGEGR</sequence>
<keyword evidence="3" id="KW-1185">Reference proteome</keyword>
<evidence type="ECO:0000256" key="1">
    <source>
        <dbReference type="SAM" id="MobiDB-lite"/>
    </source>
</evidence>